<dbReference type="AlphaFoldDB" id="A0A7G6E2R1"/>
<accession>A0A7G6E2R1</accession>
<name>A0A7G6E2R1_THEFR</name>
<keyword evidence="2" id="KW-1185">Reference proteome</keyword>
<reference evidence="1 2" key="1">
    <citation type="journal article" date="2019" name="Front. Microbiol.">
        <title>Thermoanaerosceptrum fracticalcis gen. nov. sp. nov., a Novel Fumarate-Fermenting Microorganism From a Deep Fractured Carbonate Aquifer of the US Great Basin.</title>
        <authorList>
            <person name="Hamilton-Brehm S.D."/>
            <person name="Stewart L.E."/>
            <person name="Zavarin M."/>
            <person name="Caldwell M."/>
            <person name="Lawson P.A."/>
            <person name="Onstott T.C."/>
            <person name="Grzymski J."/>
            <person name="Neveux I."/>
            <person name="Lollar B.S."/>
            <person name="Russell C.E."/>
            <person name="Moser D.P."/>
        </authorList>
    </citation>
    <scope>NUCLEOTIDE SEQUENCE [LARGE SCALE GENOMIC DNA]</scope>
    <source>
        <strain evidence="1 2">DRI-13</strain>
    </source>
</reference>
<gene>
    <name evidence="1" type="ORF">BR63_08580</name>
</gene>
<sequence length="58" mass="6491">MSPEQGIFPRYGGGIYRDFSPVLVVNRGLGNSIITQRLFNRPEVVLITLRKEKTELGG</sequence>
<organism evidence="1 2">
    <name type="scientific">Thermanaerosceptrum fracticalcis</name>
    <dbReference type="NCBI Taxonomy" id="1712410"/>
    <lineage>
        <taxon>Bacteria</taxon>
        <taxon>Bacillati</taxon>
        <taxon>Bacillota</taxon>
        <taxon>Clostridia</taxon>
        <taxon>Eubacteriales</taxon>
        <taxon>Peptococcaceae</taxon>
        <taxon>Thermanaerosceptrum</taxon>
    </lineage>
</organism>
<protein>
    <submittedName>
        <fullName evidence="1">Uncharacterized protein</fullName>
    </submittedName>
</protein>
<dbReference type="KEGG" id="tfr:BR63_08580"/>
<evidence type="ECO:0000313" key="1">
    <source>
        <dbReference type="EMBL" id="QNB46365.1"/>
    </source>
</evidence>
<proteinExistence type="predicted"/>
<dbReference type="RefSeq" id="WP_153802089.1">
    <property type="nucleotide sequence ID" value="NZ_CP045798.1"/>
</dbReference>
<dbReference type="EMBL" id="CP045798">
    <property type="protein sequence ID" value="QNB46365.1"/>
    <property type="molecule type" value="Genomic_DNA"/>
</dbReference>
<dbReference type="Proteomes" id="UP000515847">
    <property type="component" value="Chromosome"/>
</dbReference>
<evidence type="ECO:0000313" key="2">
    <source>
        <dbReference type="Proteomes" id="UP000515847"/>
    </source>
</evidence>
<dbReference type="OrthoDB" id="9780884at2"/>